<dbReference type="InterPro" id="IPR010985">
    <property type="entry name" value="Ribbon_hlx_hlx"/>
</dbReference>
<feature type="domain" description="Antitoxin FitA-like ribbon-helix-helix" evidence="2">
    <location>
        <begin position="2"/>
        <end position="39"/>
    </location>
</feature>
<dbReference type="Gene3D" id="1.10.1220.10">
    <property type="entry name" value="Met repressor-like"/>
    <property type="match status" value="1"/>
</dbReference>
<dbReference type="Proteomes" id="UP000218896">
    <property type="component" value="Unassembled WGS sequence"/>
</dbReference>
<evidence type="ECO:0000259" key="2">
    <source>
        <dbReference type="Pfam" id="PF22513"/>
    </source>
</evidence>
<dbReference type="GO" id="GO:0006355">
    <property type="term" value="P:regulation of DNA-templated transcription"/>
    <property type="evidence" value="ECO:0007669"/>
    <property type="project" value="InterPro"/>
</dbReference>
<dbReference type="EMBL" id="NSKD01000008">
    <property type="protein sequence ID" value="PAU77870.1"/>
    <property type="molecule type" value="Genomic_DNA"/>
</dbReference>
<dbReference type="InterPro" id="IPR053853">
    <property type="entry name" value="FitA-like_RHH"/>
</dbReference>
<dbReference type="SUPFAM" id="SSF47598">
    <property type="entry name" value="Ribbon-helix-helix"/>
    <property type="match status" value="1"/>
</dbReference>
<feature type="compositionally biased region" description="Basic and acidic residues" evidence="1">
    <location>
        <begin position="57"/>
        <end position="76"/>
    </location>
</feature>
<evidence type="ECO:0000313" key="4">
    <source>
        <dbReference type="Proteomes" id="UP000218896"/>
    </source>
</evidence>
<name>A0A2A2EZ99_9GAMM</name>
<evidence type="ECO:0000256" key="1">
    <source>
        <dbReference type="SAM" id="MobiDB-lite"/>
    </source>
</evidence>
<keyword evidence="4" id="KW-1185">Reference proteome</keyword>
<dbReference type="InterPro" id="IPR013321">
    <property type="entry name" value="Arc_rbn_hlx_hlx"/>
</dbReference>
<dbReference type="Pfam" id="PF22513">
    <property type="entry name" value="FitA-like_RHH"/>
    <property type="match status" value="1"/>
</dbReference>
<dbReference type="AlphaFoldDB" id="A0A2A2EZ99"/>
<proteinExistence type="predicted"/>
<evidence type="ECO:0000313" key="3">
    <source>
        <dbReference type="EMBL" id="PAU77870.1"/>
    </source>
</evidence>
<organism evidence="3 4">
    <name type="scientific">Halovibrio salipaludis</name>
    <dbReference type="NCBI Taxonomy" id="2032626"/>
    <lineage>
        <taxon>Bacteria</taxon>
        <taxon>Pseudomonadati</taxon>
        <taxon>Pseudomonadota</taxon>
        <taxon>Gammaproteobacteria</taxon>
        <taxon>Oceanospirillales</taxon>
        <taxon>Halomonadaceae</taxon>
        <taxon>Halovibrio</taxon>
    </lineage>
</organism>
<dbReference type="RefSeq" id="WP_095618435.1">
    <property type="nucleotide sequence ID" value="NZ_NSKD01000008.1"/>
</dbReference>
<dbReference type="OrthoDB" id="2389872at2"/>
<protein>
    <submittedName>
        <fullName evidence="3">Plasmid stabilization protein</fullName>
    </submittedName>
</protein>
<reference evidence="3 4" key="1">
    <citation type="submission" date="2017-08" db="EMBL/GenBank/DDBJ databases">
        <title>Halovibrio sewagensis sp. nov., isolated from wastewater of high salinity.</title>
        <authorList>
            <person name="Dong X."/>
            <person name="Zhang G."/>
        </authorList>
    </citation>
    <scope>NUCLEOTIDE SEQUENCE [LARGE SCALE GENOMIC DNA]</scope>
    <source>
        <strain evidence="3 4">YL5-2</strain>
    </source>
</reference>
<sequence length="82" mass="9114">MATINIRNLDESLKAQLRVQAAKHGHSMEEEVRLILRRSLGAEKPEKGLGSRIRARFSGEGKGEDLSLPDRDEPPRAPDLQA</sequence>
<comment type="caution">
    <text evidence="3">The sequence shown here is derived from an EMBL/GenBank/DDBJ whole genome shotgun (WGS) entry which is preliminary data.</text>
</comment>
<feature type="region of interest" description="Disordered" evidence="1">
    <location>
        <begin position="45"/>
        <end position="82"/>
    </location>
</feature>
<gene>
    <name evidence="3" type="ORF">CK501_14365</name>
</gene>
<accession>A0A2A2EZ99</accession>